<accession>A0A1H6SXV2</accession>
<organism evidence="4 5">
    <name type="scientific">Allopseudospirillum japonicum</name>
    <dbReference type="NCBI Taxonomy" id="64971"/>
    <lineage>
        <taxon>Bacteria</taxon>
        <taxon>Pseudomonadati</taxon>
        <taxon>Pseudomonadota</taxon>
        <taxon>Gammaproteobacteria</taxon>
        <taxon>Oceanospirillales</taxon>
        <taxon>Oceanospirillaceae</taxon>
        <taxon>Allopseudospirillum</taxon>
    </lineage>
</organism>
<dbReference type="Pfam" id="PF13673">
    <property type="entry name" value="Acetyltransf_10"/>
    <property type="match status" value="1"/>
</dbReference>
<dbReference type="Proteomes" id="UP000242999">
    <property type="component" value="Unassembled WGS sequence"/>
</dbReference>
<dbReference type="InterPro" id="IPR057691">
    <property type="entry name" value="DUF7931"/>
</dbReference>
<protein>
    <submittedName>
        <fullName evidence="4">Predicted N-acyltransferase, GNAT family</fullName>
    </submittedName>
</protein>
<dbReference type="EMBL" id="FNYH01000008">
    <property type="protein sequence ID" value="SEI71746.1"/>
    <property type="molecule type" value="Genomic_DNA"/>
</dbReference>
<dbReference type="SUPFAM" id="SSF55729">
    <property type="entry name" value="Acyl-CoA N-acyltransferases (Nat)"/>
    <property type="match status" value="1"/>
</dbReference>
<dbReference type="CDD" id="cd04301">
    <property type="entry name" value="NAT_SF"/>
    <property type="match status" value="1"/>
</dbReference>
<evidence type="ECO:0000259" key="3">
    <source>
        <dbReference type="PROSITE" id="PS51186"/>
    </source>
</evidence>
<keyword evidence="2 4" id="KW-0012">Acyltransferase</keyword>
<sequence length="322" mass="36893">MMAQVKVVAGTWSQYQKYCTAIRHQVFVQEQKVPPELELDALDPHCEHYLLLVNQKPVGTARISKEGKLGRLALLKPVRGHGLGRKLMQFIVARARQRGWPKITLAAQTTSLGFYQQLGFGIASETYIDAGLPHQDMVMTLAAQDQQAPEQISVAYLQTYLEQDRSGQWIVHGRQEMQIAWHALTQAAKQKIKIYAPELYLAWFDDEVMSQFTRVCRAHKYNQIQILVSQTRSLTQRTNKLVRLQQRLSSGLQIQQTHPSYRPQREAYLLVDDTHVLYLADTDAHKATLEIGRSRLALAKAAEFKSYWERAQQIKELQKTGL</sequence>
<keyword evidence="1 4" id="KW-0808">Transferase</keyword>
<dbReference type="OrthoDB" id="9796171at2"/>
<dbReference type="PANTHER" id="PTHR43877">
    <property type="entry name" value="AMINOALKYLPHOSPHONATE N-ACETYLTRANSFERASE-RELATED-RELATED"/>
    <property type="match status" value="1"/>
</dbReference>
<dbReference type="Pfam" id="PF25559">
    <property type="entry name" value="DUF7931"/>
    <property type="match status" value="1"/>
</dbReference>
<evidence type="ECO:0000256" key="2">
    <source>
        <dbReference type="ARBA" id="ARBA00023315"/>
    </source>
</evidence>
<dbReference type="InterPro" id="IPR050832">
    <property type="entry name" value="Bact_Acetyltransf"/>
</dbReference>
<dbReference type="GO" id="GO:0016747">
    <property type="term" value="F:acyltransferase activity, transferring groups other than amino-acyl groups"/>
    <property type="evidence" value="ECO:0007669"/>
    <property type="project" value="InterPro"/>
</dbReference>
<keyword evidence="5" id="KW-1185">Reference proteome</keyword>
<reference evidence="5" key="1">
    <citation type="submission" date="2016-10" db="EMBL/GenBank/DDBJ databases">
        <authorList>
            <person name="Varghese N."/>
            <person name="Submissions S."/>
        </authorList>
    </citation>
    <scope>NUCLEOTIDE SEQUENCE [LARGE SCALE GENOMIC DNA]</scope>
    <source>
        <strain evidence="5">DSM 7165</strain>
    </source>
</reference>
<dbReference type="AlphaFoldDB" id="A0A1H6SXV2"/>
<gene>
    <name evidence="4" type="ORF">SAMN05421831_10878</name>
</gene>
<name>A0A1H6SXV2_9GAMM</name>
<feature type="domain" description="N-acetyltransferase" evidence="3">
    <location>
        <begin position="5"/>
        <end position="142"/>
    </location>
</feature>
<dbReference type="InterPro" id="IPR000182">
    <property type="entry name" value="GNAT_dom"/>
</dbReference>
<proteinExistence type="predicted"/>
<evidence type="ECO:0000313" key="5">
    <source>
        <dbReference type="Proteomes" id="UP000242999"/>
    </source>
</evidence>
<dbReference type="InterPro" id="IPR016181">
    <property type="entry name" value="Acyl_CoA_acyltransferase"/>
</dbReference>
<dbReference type="PROSITE" id="PS51186">
    <property type="entry name" value="GNAT"/>
    <property type="match status" value="1"/>
</dbReference>
<dbReference type="Gene3D" id="3.40.630.30">
    <property type="match status" value="1"/>
</dbReference>
<dbReference type="STRING" id="64971.SAMN05421831_10878"/>
<evidence type="ECO:0000313" key="4">
    <source>
        <dbReference type="EMBL" id="SEI71746.1"/>
    </source>
</evidence>
<evidence type="ECO:0000256" key="1">
    <source>
        <dbReference type="ARBA" id="ARBA00022679"/>
    </source>
</evidence>